<evidence type="ECO:0000313" key="7">
    <source>
        <dbReference type="Proteomes" id="UP000039046"/>
    </source>
</evidence>
<dbReference type="HOGENOM" id="CLU_006524_7_1_1"/>
<keyword evidence="7" id="KW-1185">Reference proteome</keyword>
<proteinExistence type="predicted"/>
<evidence type="ECO:0000256" key="1">
    <source>
        <dbReference type="ARBA" id="ARBA00004123"/>
    </source>
</evidence>
<keyword evidence="2" id="KW-0805">Transcription regulation</keyword>
<name>A0A0A1TRC0_9HYPO</name>
<dbReference type="EMBL" id="CDHN01000007">
    <property type="protein sequence ID" value="CEJ94610.1"/>
    <property type="molecule type" value="Genomic_DNA"/>
</dbReference>
<dbReference type="GO" id="GO:0000976">
    <property type="term" value="F:transcription cis-regulatory region binding"/>
    <property type="evidence" value="ECO:0007669"/>
    <property type="project" value="TreeGrafter"/>
</dbReference>
<dbReference type="GO" id="GO:0000981">
    <property type="term" value="F:DNA-binding transcription factor activity, RNA polymerase II-specific"/>
    <property type="evidence" value="ECO:0007669"/>
    <property type="project" value="InterPro"/>
</dbReference>
<keyword evidence="4" id="KW-0804">Transcription</keyword>
<evidence type="ECO:0000256" key="4">
    <source>
        <dbReference type="ARBA" id="ARBA00023163"/>
    </source>
</evidence>
<dbReference type="Proteomes" id="UP000039046">
    <property type="component" value="Unassembled WGS sequence"/>
</dbReference>
<evidence type="ECO:0000256" key="5">
    <source>
        <dbReference type="ARBA" id="ARBA00023242"/>
    </source>
</evidence>
<keyword evidence="3" id="KW-0238">DNA-binding</keyword>
<dbReference type="Gene3D" id="4.10.240.10">
    <property type="entry name" value="Zn(2)-C6 fungal-type DNA-binding domain"/>
    <property type="match status" value="1"/>
</dbReference>
<dbReference type="AlphaFoldDB" id="A0A0A1TRC0"/>
<dbReference type="OrthoDB" id="1856718at2759"/>
<gene>
    <name evidence="6" type="ORF">VHEMI10129</name>
</gene>
<evidence type="ECO:0000256" key="2">
    <source>
        <dbReference type="ARBA" id="ARBA00023015"/>
    </source>
</evidence>
<dbReference type="STRING" id="1531966.A0A0A1TRC0"/>
<dbReference type="GO" id="GO:0005634">
    <property type="term" value="C:nucleus"/>
    <property type="evidence" value="ECO:0007669"/>
    <property type="project" value="UniProtKB-SubCell"/>
</dbReference>
<evidence type="ECO:0008006" key="8">
    <source>
        <dbReference type="Google" id="ProtNLM"/>
    </source>
</evidence>
<dbReference type="InterPro" id="IPR051089">
    <property type="entry name" value="prtT"/>
</dbReference>
<comment type="subcellular location">
    <subcellularLocation>
        <location evidence="1">Nucleus</location>
    </subcellularLocation>
</comment>
<organism evidence="6 7">
    <name type="scientific">[Torrubiella] hemipterigena</name>
    <dbReference type="NCBI Taxonomy" id="1531966"/>
    <lineage>
        <taxon>Eukaryota</taxon>
        <taxon>Fungi</taxon>
        <taxon>Dikarya</taxon>
        <taxon>Ascomycota</taxon>
        <taxon>Pezizomycotina</taxon>
        <taxon>Sordariomycetes</taxon>
        <taxon>Hypocreomycetidae</taxon>
        <taxon>Hypocreales</taxon>
        <taxon>Clavicipitaceae</taxon>
        <taxon>Clavicipitaceae incertae sedis</taxon>
        <taxon>'Torrubiella' clade</taxon>
    </lineage>
</organism>
<evidence type="ECO:0000256" key="3">
    <source>
        <dbReference type="ARBA" id="ARBA00023125"/>
    </source>
</evidence>
<dbReference type="GO" id="GO:0008270">
    <property type="term" value="F:zinc ion binding"/>
    <property type="evidence" value="ECO:0007669"/>
    <property type="project" value="InterPro"/>
</dbReference>
<dbReference type="InterPro" id="IPR036864">
    <property type="entry name" value="Zn2-C6_fun-type_DNA-bd_sf"/>
</dbReference>
<accession>A0A0A1TRC0</accession>
<dbReference type="PANTHER" id="PTHR31845:SF18">
    <property type="entry name" value="ZN(II)2CYS6 TRANSCRIPTION FACTOR (EUROFUNG)"/>
    <property type="match status" value="1"/>
</dbReference>
<protein>
    <recommendedName>
        <fullName evidence="8">Zn(2)-C6 fungal-type domain-containing protein</fullName>
    </recommendedName>
</protein>
<evidence type="ECO:0000313" key="6">
    <source>
        <dbReference type="EMBL" id="CEJ94610.1"/>
    </source>
</evidence>
<sequence length="583" mass="64275">MEKRSAARSAQYGQACMACFKIKCRCVPREDGHGCERCHRLKKPCQAADELRRRPERKQSSDDRIAKLEDTLGQLVSMLQANNVPMNTVSNSLPVEAVYSDTHTITPPHNAELAPRNAPSPAIATAKASWAPSAVDETSPQPISNLSLLDSFRERKLHHCPFIQIPPGSSSEQLQQDRPFVHSAIVCVMASSTAEKRAKAIDLKRRLSREITLQQPQRQKLDLLVGLLIYIAWGWENLLNGGNTSHLMMIATSLASDMCLDRAPKPTNSFFDPAGFQNWQAADRSDARFLLERQRAVLGCFIVGSAVSTYFSQMDLPRWSPILEDCLSGVTSSSANPESRSDGTLYFQAQLQFLALKAFETCDRAHLPQEASGALPESSLRYIKSLMVQLQSLRGVIPPEFQYTVFPLVHTYYAELRIIEAVHTQEIANAPPTNGPKRLWYFWQSALAIKSCTSTFLTLSPAEILGISIVQWSQLVGCIATLRNLCALGELGWDLSAVRRLVDLPSLVASTAEKLDLAAREAGEGSDGAFAQLARGMAAFDAGESGMVVEMESGGSDIFSEEEYSTNPTLWMDRFLFDAAEAV</sequence>
<reference evidence="6 7" key="1">
    <citation type="journal article" date="2015" name="Genome Announc.">
        <title>Draft Genome Sequence and Gene Annotation of the Entomopathogenic Fungus Verticillium hemipterigenum.</title>
        <authorList>
            <person name="Horn F."/>
            <person name="Habel A."/>
            <person name="Scharf D.H."/>
            <person name="Dworschak J."/>
            <person name="Brakhage A.A."/>
            <person name="Guthke R."/>
            <person name="Hertweck C."/>
            <person name="Linde J."/>
        </authorList>
    </citation>
    <scope>NUCLEOTIDE SEQUENCE [LARGE SCALE GENOMIC DNA]</scope>
</reference>
<dbReference type="PANTHER" id="PTHR31845">
    <property type="entry name" value="FINGER DOMAIN PROTEIN, PUTATIVE-RELATED"/>
    <property type="match status" value="1"/>
</dbReference>
<keyword evidence="5" id="KW-0539">Nucleus</keyword>